<dbReference type="InterPro" id="IPR012901">
    <property type="entry name" value="CARME"/>
</dbReference>
<evidence type="ECO:0000313" key="2">
    <source>
        <dbReference type="EMBL" id="KDQ56350.1"/>
    </source>
</evidence>
<sequence>MATTFNSDGPVLFFLFVLSLFGVRYLPLRDLVHLSGFQRQKSELNGPFSVTQAILSYSQYEQLSQRELKRMRASYSKLGRAHKRTGYDLGYTKKLNRLEEVTASNAEVTRAIVGLAKTELGLEVDGEGWIGEGQSPRGDLGKVRETLRHFVRDWSDEGRPEREEIFAPILEVLKHASSPAAMKVLVPGSGLGRLAWEISRLGFDTTANEISSYMNLALRFLLSPTTTTTLDQHLIYPYAHWFSHSRSNDALFRPVSFPDVIPRLTPTFNLLERDFITLLPPLRSEGEVGYDYIVTMFFIDTSLNAIATIEQIYTLLRPGGTWVNLGPLLWSPGAQASLELNLEEVIAVAEGVGFVLGPIDASKKKTMTVDCEYTADRQAMMKWIYRAEFWVATKLT</sequence>
<keyword evidence="1" id="KW-0812">Transmembrane</keyword>
<name>A0A067PRB0_9AGAM</name>
<feature type="transmembrane region" description="Helical" evidence="1">
    <location>
        <begin position="12"/>
        <end position="32"/>
    </location>
</feature>
<proteinExistence type="predicted"/>
<keyword evidence="1" id="KW-0472">Membrane</keyword>
<organism evidence="2 3">
    <name type="scientific">Jaapia argillacea MUCL 33604</name>
    <dbReference type="NCBI Taxonomy" id="933084"/>
    <lineage>
        <taxon>Eukaryota</taxon>
        <taxon>Fungi</taxon>
        <taxon>Dikarya</taxon>
        <taxon>Basidiomycota</taxon>
        <taxon>Agaricomycotina</taxon>
        <taxon>Agaricomycetes</taxon>
        <taxon>Agaricomycetidae</taxon>
        <taxon>Jaapiales</taxon>
        <taxon>Jaapiaceae</taxon>
        <taxon>Jaapia</taxon>
    </lineage>
</organism>
<reference evidence="3" key="1">
    <citation type="journal article" date="2014" name="Proc. Natl. Acad. Sci. U.S.A.">
        <title>Extensive sampling of basidiomycete genomes demonstrates inadequacy of the white-rot/brown-rot paradigm for wood decay fungi.</title>
        <authorList>
            <person name="Riley R."/>
            <person name="Salamov A.A."/>
            <person name="Brown D.W."/>
            <person name="Nagy L.G."/>
            <person name="Floudas D."/>
            <person name="Held B.W."/>
            <person name="Levasseur A."/>
            <person name="Lombard V."/>
            <person name="Morin E."/>
            <person name="Otillar R."/>
            <person name="Lindquist E.A."/>
            <person name="Sun H."/>
            <person name="LaButti K.M."/>
            <person name="Schmutz J."/>
            <person name="Jabbour D."/>
            <person name="Luo H."/>
            <person name="Baker S.E."/>
            <person name="Pisabarro A.G."/>
            <person name="Walton J.D."/>
            <person name="Blanchette R.A."/>
            <person name="Henrissat B."/>
            <person name="Martin F."/>
            <person name="Cullen D."/>
            <person name="Hibbett D.S."/>
            <person name="Grigoriev I.V."/>
        </authorList>
    </citation>
    <scope>NUCLEOTIDE SEQUENCE [LARGE SCALE GENOMIC DNA]</scope>
    <source>
        <strain evidence="3">MUCL 33604</strain>
    </source>
</reference>
<dbReference type="PANTHER" id="PTHR12303">
    <property type="entry name" value="CARNOSINE N-METHYLTRANSFERASE"/>
    <property type="match status" value="1"/>
</dbReference>
<dbReference type="Pfam" id="PF07942">
    <property type="entry name" value="CARME"/>
    <property type="match status" value="1"/>
</dbReference>
<evidence type="ECO:0000256" key="1">
    <source>
        <dbReference type="SAM" id="Phobius"/>
    </source>
</evidence>
<gene>
    <name evidence="2" type="ORF">JAAARDRAFT_208051</name>
</gene>
<dbReference type="HOGENOM" id="CLU_030612_2_1_1"/>
<protein>
    <submittedName>
        <fullName evidence="2">Uncharacterized protein</fullName>
    </submittedName>
</protein>
<dbReference type="InterPro" id="IPR029063">
    <property type="entry name" value="SAM-dependent_MTases_sf"/>
</dbReference>
<evidence type="ECO:0000313" key="3">
    <source>
        <dbReference type="Proteomes" id="UP000027265"/>
    </source>
</evidence>
<dbReference type="Proteomes" id="UP000027265">
    <property type="component" value="Unassembled WGS sequence"/>
</dbReference>
<accession>A0A067PRB0</accession>
<dbReference type="AlphaFoldDB" id="A0A067PRB0"/>
<dbReference type="SUPFAM" id="SSF53335">
    <property type="entry name" value="S-adenosyl-L-methionine-dependent methyltransferases"/>
    <property type="match status" value="1"/>
</dbReference>
<keyword evidence="1" id="KW-1133">Transmembrane helix</keyword>
<dbReference type="EMBL" id="KL197722">
    <property type="protein sequence ID" value="KDQ56350.1"/>
    <property type="molecule type" value="Genomic_DNA"/>
</dbReference>
<dbReference type="InParanoid" id="A0A067PRB0"/>
<dbReference type="Gene3D" id="3.40.50.150">
    <property type="entry name" value="Vaccinia Virus protein VP39"/>
    <property type="match status" value="1"/>
</dbReference>
<dbReference type="SMART" id="SM01296">
    <property type="entry name" value="N2227"/>
    <property type="match status" value="1"/>
</dbReference>
<dbReference type="PANTHER" id="PTHR12303:SF13">
    <property type="match status" value="1"/>
</dbReference>
<keyword evidence="3" id="KW-1185">Reference proteome</keyword>
<dbReference type="OrthoDB" id="978at2759"/>
<dbReference type="GO" id="GO:0008757">
    <property type="term" value="F:S-adenosylmethionine-dependent methyltransferase activity"/>
    <property type="evidence" value="ECO:0007669"/>
    <property type="project" value="InterPro"/>
</dbReference>
<dbReference type="STRING" id="933084.A0A067PRB0"/>